<organism evidence="2 3">
    <name type="scientific">Actinoplanes nipponensis</name>
    <dbReference type="NCBI Taxonomy" id="135950"/>
    <lineage>
        <taxon>Bacteria</taxon>
        <taxon>Bacillati</taxon>
        <taxon>Actinomycetota</taxon>
        <taxon>Actinomycetes</taxon>
        <taxon>Micromonosporales</taxon>
        <taxon>Micromonosporaceae</taxon>
        <taxon>Actinoplanes</taxon>
    </lineage>
</organism>
<dbReference type="Proteomes" id="UP000647172">
    <property type="component" value="Unassembled WGS sequence"/>
</dbReference>
<evidence type="ECO:0008006" key="4">
    <source>
        <dbReference type="Google" id="ProtNLM"/>
    </source>
</evidence>
<dbReference type="GO" id="GO:0005829">
    <property type="term" value="C:cytosol"/>
    <property type="evidence" value="ECO:0007669"/>
    <property type="project" value="TreeGrafter"/>
</dbReference>
<dbReference type="InterPro" id="IPR050571">
    <property type="entry name" value="Class-IV_PLP-Dep_Aminotrnsfr"/>
</dbReference>
<dbReference type="Pfam" id="PF01063">
    <property type="entry name" value="Aminotran_4"/>
    <property type="match status" value="1"/>
</dbReference>
<dbReference type="NCBIfam" id="NF006734">
    <property type="entry name" value="PRK09266.1"/>
    <property type="match status" value="1"/>
</dbReference>
<proteinExistence type="inferred from homology"/>
<evidence type="ECO:0000256" key="1">
    <source>
        <dbReference type="ARBA" id="ARBA00009320"/>
    </source>
</evidence>
<dbReference type="InterPro" id="IPR036038">
    <property type="entry name" value="Aminotransferase-like"/>
</dbReference>
<dbReference type="InterPro" id="IPR001544">
    <property type="entry name" value="Aminotrans_IV"/>
</dbReference>
<dbReference type="Gene3D" id="3.30.470.10">
    <property type="match status" value="1"/>
</dbReference>
<dbReference type="GO" id="GO:0008153">
    <property type="term" value="P:4-aminobenzoate biosynthetic process"/>
    <property type="evidence" value="ECO:0007669"/>
    <property type="project" value="TreeGrafter"/>
</dbReference>
<dbReference type="GO" id="GO:0008696">
    <property type="term" value="F:4-amino-4-deoxychorismate lyase activity"/>
    <property type="evidence" value="ECO:0007669"/>
    <property type="project" value="TreeGrafter"/>
</dbReference>
<sequence length="261" mass="28566">MNAELNGRPPDLAELHRIATLNYGHYTSLQVRDHRVRGLALHLARLADGAEELFGHRIGVAEEHQLLGLIRHALGDVRDASVRVTFVPGPDVQGPPDVLVSVSEPAPAEPGPPLRVQTVRYERELPEHKHQATMGLNYRLREARLAGFDDALFVGHDGRVREGTAWNVAFWDGGQVVWPDAPVLRGVTMVLLQIAMSINGIPWRLRPVDAEELSGFAAAAAVSTRSAARPIASIDELPLKDDGLLGETLRAAWATVPWDEL</sequence>
<evidence type="ECO:0000313" key="2">
    <source>
        <dbReference type="EMBL" id="GIE51162.1"/>
    </source>
</evidence>
<dbReference type="SUPFAM" id="SSF56752">
    <property type="entry name" value="D-aminoacid aminotransferase-like PLP-dependent enzymes"/>
    <property type="match status" value="1"/>
</dbReference>
<dbReference type="PANTHER" id="PTHR42743">
    <property type="entry name" value="AMINO-ACID AMINOTRANSFERASE"/>
    <property type="match status" value="1"/>
</dbReference>
<evidence type="ECO:0000313" key="3">
    <source>
        <dbReference type="Proteomes" id="UP000647172"/>
    </source>
</evidence>
<accession>A0A919JL57</accession>
<comment type="similarity">
    <text evidence="1">Belongs to the class-IV pyridoxal-phosphate-dependent aminotransferase family.</text>
</comment>
<reference evidence="2" key="1">
    <citation type="submission" date="2021-01" db="EMBL/GenBank/DDBJ databases">
        <title>Whole genome shotgun sequence of Actinoplanes nipponensis NBRC 14063.</title>
        <authorList>
            <person name="Komaki H."/>
            <person name="Tamura T."/>
        </authorList>
    </citation>
    <scope>NUCLEOTIDE SEQUENCE</scope>
    <source>
        <strain evidence="2">NBRC 14063</strain>
    </source>
</reference>
<name>A0A919JL57_9ACTN</name>
<dbReference type="EMBL" id="BOMQ01000055">
    <property type="protein sequence ID" value="GIE51162.1"/>
    <property type="molecule type" value="Genomic_DNA"/>
</dbReference>
<comment type="caution">
    <text evidence="2">The sequence shown here is derived from an EMBL/GenBank/DDBJ whole genome shotgun (WGS) entry which is preliminary data.</text>
</comment>
<protein>
    <recommendedName>
        <fullName evidence="4">Branched-chain amino acid aminotransferase/4-amino-4-deoxychorismate lyase</fullName>
    </recommendedName>
</protein>
<dbReference type="PANTHER" id="PTHR42743:SF2">
    <property type="entry name" value="AMINODEOXYCHORISMATE LYASE"/>
    <property type="match status" value="1"/>
</dbReference>
<dbReference type="Gene3D" id="3.20.10.10">
    <property type="entry name" value="D-amino Acid Aminotransferase, subunit A, domain 2"/>
    <property type="match status" value="1"/>
</dbReference>
<keyword evidence="3" id="KW-1185">Reference proteome</keyword>
<dbReference type="InterPro" id="IPR043132">
    <property type="entry name" value="BCAT-like_C"/>
</dbReference>
<dbReference type="AlphaFoldDB" id="A0A919JL57"/>
<dbReference type="InterPro" id="IPR043131">
    <property type="entry name" value="BCAT-like_N"/>
</dbReference>
<gene>
    <name evidence="2" type="ORF">Ani05nite_46960</name>
</gene>